<dbReference type="EMBL" id="KV918875">
    <property type="protein sequence ID" value="OSX76240.1"/>
    <property type="molecule type" value="Genomic_DNA"/>
</dbReference>
<protein>
    <recommendedName>
        <fullName evidence="3">N-acetyltransferase domain-containing protein</fullName>
    </recommendedName>
</protein>
<evidence type="ECO:0000313" key="4">
    <source>
        <dbReference type="EMBL" id="OSX76240.1"/>
    </source>
</evidence>
<sequence>MTLGVAAAYRECGLGSAMIRHVMSVATTHPACVGLREVYLHVHVPNVDAIRFYTRHGFEIAARLSGYYRRIEPPDCFYVRYLM</sequence>
<keyword evidence="1" id="KW-0808">Transferase</keyword>
<proteinExistence type="predicted"/>
<organism evidence="4 5">
    <name type="scientific">Porphyra umbilicalis</name>
    <name type="common">Purple laver</name>
    <name type="synonym">Red alga</name>
    <dbReference type="NCBI Taxonomy" id="2786"/>
    <lineage>
        <taxon>Eukaryota</taxon>
        <taxon>Rhodophyta</taxon>
        <taxon>Bangiophyceae</taxon>
        <taxon>Bangiales</taxon>
        <taxon>Bangiaceae</taxon>
        <taxon>Porphyra</taxon>
    </lineage>
</organism>
<dbReference type="Pfam" id="PF00583">
    <property type="entry name" value="Acetyltransf_1"/>
    <property type="match status" value="1"/>
</dbReference>
<dbReference type="PANTHER" id="PTHR42919:SF8">
    <property type="entry name" value="N-ALPHA-ACETYLTRANSFERASE 50"/>
    <property type="match status" value="1"/>
</dbReference>
<evidence type="ECO:0000259" key="3">
    <source>
        <dbReference type="PROSITE" id="PS51186"/>
    </source>
</evidence>
<dbReference type="Proteomes" id="UP000218209">
    <property type="component" value="Unassembled WGS sequence"/>
</dbReference>
<evidence type="ECO:0000256" key="2">
    <source>
        <dbReference type="ARBA" id="ARBA00023315"/>
    </source>
</evidence>
<dbReference type="InterPro" id="IPR000182">
    <property type="entry name" value="GNAT_dom"/>
</dbReference>
<dbReference type="GO" id="GO:0007064">
    <property type="term" value="P:mitotic sister chromatid cohesion"/>
    <property type="evidence" value="ECO:0007669"/>
    <property type="project" value="TreeGrafter"/>
</dbReference>
<dbReference type="AlphaFoldDB" id="A0A1X6P673"/>
<dbReference type="SUPFAM" id="SSF55729">
    <property type="entry name" value="Acyl-CoA N-acyltransferases (Nat)"/>
    <property type="match status" value="1"/>
</dbReference>
<dbReference type="GO" id="GO:0008080">
    <property type="term" value="F:N-acetyltransferase activity"/>
    <property type="evidence" value="ECO:0007669"/>
    <property type="project" value="TreeGrafter"/>
</dbReference>
<dbReference type="Gene3D" id="3.40.630.30">
    <property type="match status" value="1"/>
</dbReference>
<evidence type="ECO:0000256" key="1">
    <source>
        <dbReference type="ARBA" id="ARBA00022679"/>
    </source>
</evidence>
<dbReference type="GO" id="GO:0031415">
    <property type="term" value="C:NatA complex"/>
    <property type="evidence" value="ECO:0007669"/>
    <property type="project" value="TreeGrafter"/>
</dbReference>
<evidence type="ECO:0000313" key="5">
    <source>
        <dbReference type="Proteomes" id="UP000218209"/>
    </source>
</evidence>
<accession>A0A1X6P673</accession>
<dbReference type="InterPro" id="IPR051556">
    <property type="entry name" value="N-term/lysine_N-AcTrnsfr"/>
</dbReference>
<keyword evidence="5" id="KW-1185">Reference proteome</keyword>
<gene>
    <name evidence="4" type="ORF">BU14_0202s0027</name>
</gene>
<dbReference type="OrthoDB" id="47374at2759"/>
<dbReference type="InterPro" id="IPR016181">
    <property type="entry name" value="Acyl_CoA_acyltransferase"/>
</dbReference>
<reference evidence="4 5" key="1">
    <citation type="submission" date="2017-03" db="EMBL/GenBank/DDBJ databases">
        <title>WGS assembly of Porphyra umbilicalis.</title>
        <authorList>
            <person name="Brawley S.H."/>
            <person name="Blouin N.A."/>
            <person name="Ficko-Blean E."/>
            <person name="Wheeler G.L."/>
            <person name="Lohr M."/>
            <person name="Goodson H.V."/>
            <person name="Jenkins J.W."/>
            <person name="Blaby-Haas C.E."/>
            <person name="Helliwell K.E."/>
            <person name="Chan C."/>
            <person name="Marriage T."/>
            <person name="Bhattacharya D."/>
            <person name="Klein A.S."/>
            <person name="Badis Y."/>
            <person name="Brodie J."/>
            <person name="Cao Y."/>
            <person name="Collen J."/>
            <person name="Dittami S.M."/>
            <person name="Gachon C.M."/>
            <person name="Green B.R."/>
            <person name="Karpowicz S."/>
            <person name="Kim J.W."/>
            <person name="Kudahl U."/>
            <person name="Lin S."/>
            <person name="Michel G."/>
            <person name="Mittag M."/>
            <person name="Olson B.J."/>
            <person name="Pangilinan J."/>
            <person name="Peng Y."/>
            <person name="Qiu H."/>
            <person name="Shu S."/>
            <person name="Singer J.T."/>
            <person name="Smith A.G."/>
            <person name="Sprecher B.N."/>
            <person name="Wagner V."/>
            <person name="Wang W."/>
            <person name="Wang Z.-Y."/>
            <person name="Yan J."/>
            <person name="Yarish C."/>
            <person name="Zoeuner-Riek S."/>
            <person name="Zhuang Y."/>
            <person name="Zou Y."/>
            <person name="Lindquist E.A."/>
            <person name="Grimwood J."/>
            <person name="Barry K."/>
            <person name="Rokhsar D.S."/>
            <person name="Schmutz J."/>
            <person name="Stiller J.W."/>
            <person name="Grossman A.R."/>
            <person name="Prochnik S.E."/>
        </authorList>
    </citation>
    <scope>NUCLEOTIDE SEQUENCE [LARGE SCALE GENOMIC DNA]</scope>
    <source>
        <strain evidence="4">4086291</strain>
    </source>
</reference>
<dbReference type="PANTHER" id="PTHR42919">
    <property type="entry name" value="N-ALPHA-ACETYLTRANSFERASE"/>
    <property type="match status" value="1"/>
</dbReference>
<name>A0A1X6P673_PORUM</name>
<feature type="domain" description="N-acetyltransferase" evidence="3">
    <location>
        <begin position="1"/>
        <end position="83"/>
    </location>
</feature>
<keyword evidence="2" id="KW-0012">Acyltransferase</keyword>
<dbReference type="PROSITE" id="PS51186">
    <property type="entry name" value="GNAT"/>
    <property type="match status" value="1"/>
</dbReference>